<evidence type="ECO:0000256" key="6">
    <source>
        <dbReference type="ARBA" id="ARBA00022729"/>
    </source>
</evidence>
<evidence type="ECO:0000256" key="1">
    <source>
        <dbReference type="ARBA" id="ARBA00004251"/>
    </source>
</evidence>
<dbReference type="FunCoup" id="A0A1U8AAU7">
    <property type="interactions" value="532"/>
</dbReference>
<dbReference type="Pfam" id="PF08263">
    <property type="entry name" value="LRRNT_2"/>
    <property type="match status" value="1"/>
</dbReference>
<keyword evidence="8 12" id="KW-1133">Transmembrane helix</keyword>
<keyword evidence="5 12" id="KW-0812">Transmembrane</keyword>
<dbReference type="SUPFAM" id="SSF52058">
    <property type="entry name" value="L domain-like"/>
    <property type="match status" value="4"/>
</dbReference>
<keyword evidence="6" id="KW-0732">Signal</keyword>
<evidence type="ECO:0000256" key="10">
    <source>
        <dbReference type="ARBA" id="ARBA00023180"/>
    </source>
</evidence>
<evidence type="ECO:0000256" key="8">
    <source>
        <dbReference type="ARBA" id="ARBA00022989"/>
    </source>
</evidence>
<accession>A0A1U8AAU7</accession>
<keyword evidence="11" id="KW-0175">Coiled coil</keyword>
<comment type="subcellular location">
    <subcellularLocation>
        <location evidence="1">Cell membrane</location>
        <topology evidence="1">Single-pass type I membrane protein</topology>
    </subcellularLocation>
</comment>
<dbReference type="PANTHER" id="PTHR48061:SF2">
    <property type="entry name" value="RECEPTOR LIKE PROTEIN 30-LIKE"/>
    <property type="match status" value="1"/>
</dbReference>
<evidence type="ECO:0000256" key="12">
    <source>
        <dbReference type="SAM" id="Phobius"/>
    </source>
</evidence>
<dbReference type="InParanoid" id="A0A1U8AAU7"/>
<dbReference type="Proteomes" id="UP000189703">
    <property type="component" value="Unplaced"/>
</dbReference>
<keyword evidence="9 12" id="KW-0472">Membrane</keyword>
<dbReference type="PRINTS" id="PR00019">
    <property type="entry name" value="LEURICHRPT"/>
</dbReference>
<evidence type="ECO:0000256" key="4">
    <source>
        <dbReference type="ARBA" id="ARBA00022614"/>
    </source>
</evidence>
<dbReference type="GeneID" id="104602552"/>
<dbReference type="SMART" id="SM00369">
    <property type="entry name" value="LRR_TYP"/>
    <property type="match status" value="12"/>
</dbReference>
<dbReference type="InterPro" id="IPR032675">
    <property type="entry name" value="LRR_dom_sf"/>
</dbReference>
<dbReference type="PANTHER" id="PTHR48061">
    <property type="entry name" value="LEUCINE-RICH REPEAT RECEPTOR PROTEIN KINASE EMS1-LIKE-RELATED"/>
    <property type="match status" value="1"/>
</dbReference>
<feature type="coiled-coil region" evidence="11">
    <location>
        <begin position="180"/>
        <end position="207"/>
    </location>
</feature>
<dbReference type="eggNOG" id="KOG0619">
    <property type="taxonomic scope" value="Eukaryota"/>
</dbReference>
<dbReference type="GO" id="GO:0005886">
    <property type="term" value="C:plasma membrane"/>
    <property type="evidence" value="ECO:0007669"/>
    <property type="project" value="UniProtKB-SubCell"/>
</dbReference>
<evidence type="ECO:0000256" key="11">
    <source>
        <dbReference type="SAM" id="Coils"/>
    </source>
</evidence>
<reference evidence="15" key="1">
    <citation type="submission" date="2025-08" db="UniProtKB">
        <authorList>
            <consortium name="RefSeq"/>
        </authorList>
    </citation>
    <scope>IDENTIFICATION</scope>
</reference>
<feature type="domain" description="Leucine-rich repeat-containing N-terminal plant-type" evidence="13">
    <location>
        <begin position="300"/>
        <end position="348"/>
    </location>
</feature>
<dbReference type="InterPro" id="IPR046956">
    <property type="entry name" value="RLP23-like"/>
</dbReference>
<keyword evidence="10" id="KW-0325">Glycoprotein</keyword>
<dbReference type="KEGG" id="nnu:104602552"/>
<evidence type="ECO:0000313" key="14">
    <source>
        <dbReference type="Proteomes" id="UP000189703"/>
    </source>
</evidence>
<evidence type="ECO:0000259" key="13">
    <source>
        <dbReference type="Pfam" id="PF08263"/>
    </source>
</evidence>
<sequence length="1403" mass="154438">MKRSIGKKLLPIKDANNLNLSFFRKLLRSFSISSSSNVWHDAHAWEKMGYLSTKNYLNVSHALHQVLKLALAGHRRDDRGFWEGCSNRRGKWNVHGRHCLRHIQTGNSVRREGDAELYDADSGKLGLFLRGVSVNSAVYALTLQSERHLKRALTVEDLACAAHTDLREARDQIYRLESNSLAQKNVIEALMAEKEELTRERDELKSEGFNETVTKTLRTSIPSNAHARALMVTCSSPNEFEFRATLEGLQLAKSFSVNSIIIESDAQVAIQVFSSDLEPPRNLFFSIISRVSVHGRCLHDQELLLLQLKGNLSFSTAVSIAPASASNLSSWNASDHSDCCYWEGVYCDADGHVIGLDLSSKLISGGIDDSSSLFKLHYLEDLNLAYNTFNASRIPSGFSQLLNLTSLNLSNSGFAGQIPIEISRLTRLVSLDLSSLFTGQTSLKLEQPDLRALVQNLTGLTTLCLDGANISAQGTEWCWAVSSALPNLQVLSLSNCHLSGPLDLSLSNLRSLSDIRLNLNNISSNVPEFFASFTNLTSLHLSSCRLIGEFPEKIFQLSKLQTFDLSLNPLLSGSFPEFPEASSFQNMVLSHTSFTGALPVSIGNLKFLSKLEIDGCNFYGSIPSSLVNLTKLVSLDFSFNNFTGPISGLPENLTQINLSNNRLNGSMSSFRWDKLVKLADLDLRRNSLSGTIPLSLFTLPSLQKLQLAHNQLVGSLSGLHNASLAPLETLDLSSNKLEGPIPPSIFQFQGLNILALSSNKFNGTVQLEMIQKLNNLSNLDLSYSGLVFNTSASNSTLLPFPQIGTLKLASCNLTEFPDFLKTNQSILSHLDLSANKIQGVIPSWIWNISNGVLIHLNLSYNSLAGLEQPLPNLSSSSLAIIDLHSNLLQGSIPILSSVATYLDYSNNRFNSSIPSNISSYLMYTIFFSLSSNKLVGEIPESICNAGYLQVLDLSNNSLSGTIPSCLGSVSKTLRVLNLHGNNFSGSIPQTFPDGCSLRTLDLNGNRLGGRVSTTLANCTMLEVLDLGNNQINDTFPFCLVKLPQLRVLVLRSNNFYGSIINNSLEANHTFPMLQIIDLSSNKFKGYLPSGCFLSWKAMKVEEDETQSKFKHDELKFRFLEFSQGGFYQDTVTVTSKGLEMQLVKILTIFTSIDLSSNEFEGDIPQVIGNLTSLYVLNLSHNALSGPIPSSLGNIKQLESLDLSDNMLTGEIPSELAGLTFLSYLDLSWNNLVGMIPQGSQMQTFTATSFLGNLGLCGPPLLKNCTVSENSLPQQRLLEKSGVKFDWEFISTGLGFGGGAGVVVGPLVFWKRGRKWYDEHVDRLLFMILSWLGLVFADCNDGRIQVEETMEEELTEMTGDCDNDEEEDGDRWGGRFCVFCSKLDISGRKAIHNPDCSCYTSSYL</sequence>
<comment type="similarity">
    <text evidence="2">Belongs to the RLP family.</text>
</comment>
<dbReference type="Pfam" id="PF13855">
    <property type="entry name" value="LRR_8"/>
    <property type="match status" value="2"/>
</dbReference>
<organism evidence="14 15">
    <name type="scientific">Nelumbo nucifera</name>
    <name type="common">Sacred lotus</name>
    <dbReference type="NCBI Taxonomy" id="4432"/>
    <lineage>
        <taxon>Eukaryota</taxon>
        <taxon>Viridiplantae</taxon>
        <taxon>Streptophyta</taxon>
        <taxon>Embryophyta</taxon>
        <taxon>Tracheophyta</taxon>
        <taxon>Spermatophyta</taxon>
        <taxon>Magnoliopsida</taxon>
        <taxon>Proteales</taxon>
        <taxon>Nelumbonaceae</taxon>
        <taxon>Nelumbo</taxon>
    </lineage>
</organism>
<dbReference type="RefSeq" id="XP_010264582.2">
    <property type="nucleotide sequence ID" value="XM_010266280.2"/>
</dbReference>
<dbReference type="Gene3D" id="3.80.10.10">
    <property type="entry name" value="Ribonuclease Inhibitor"/>
    <property type="match status" value="6"/>
</dbReference>
<dbReference type="InterPro" id="IPR013210">
    <property type="entry name" value="LRR_N_plant-typ"/>
</dbReference>
<keyword evidence="3" id="KW-1003">Cell membrane</keyword>
<dbReference type="OrthoDB" id="676979at2759"/>
<name>A0A1U8AAU7_NELNU</name>
<dbReference type="FunFam" id="3.80.10.10:FF:000041">
    <property type="entry name" value="LRR receptor-like serine/threonine-protein kinase ERECTA"/>
    <property type="match status" value="1"/>
</dbReference>
<feature type="transmembrane region" description="Helical" evidence="12">
    <location>
        <begin position="1288"/>
        <end position="1308"/>
    </location>
</feature>
<evidence type="ECO:0000256" key="2">
    <source>
        <dbReference type="ARBA" id="ARBA00009592"/>
    </source>
</evidence>
<keyword evidence="7" id="KW-0677">Repeat</keyword>
<dbReference type="FunFam" id="3.80.10.10:FF:000111">
    <property type="entry name" value="LRR receptor-like serine/threonine-protein kinase ERECTA"/>
    <property type="match status" value="1"/>
</dbReference>
<evidence type="ECO:0000256" key="5">
    <source>
        <dbReference type="ARBA" id="ARBA00022692"/>
    </source>
</evidence>
<gene>
    <name evidence="15" type="primary">LOC104602552</name>
</gene>
<keyword evidence="14" id="KW-1185">Reference proteome</keyword>
<dbReference type="STRING" id="4432.A0A1U8AAU7"/>
<dbReference type="OMA" id="MANEDKV"/>
<evidence type="ECO:0000256" key="9">
    <source>
        <dbReference type="ARBA" id="ARBA00023136"/>
    </source>
</evidence>
<protein>
    <submittedName>
        <fullName evidence="15">Receptor-like protein 12</fullName>
    </submittedName>
</protein>
<evidence type="ECO:0000313" key="15">
    <source>
        <dbReference type="RefSeq" id="XP_010264582.2"/>
    </source>
</evidence>
<dbReference type="InterPro" id="IPR001611">
    <property type="entry name" value="Leu-rich_rpt"/>
</dbReference>
<dbReference type="InterPro" id="IPR003591">
    <property type="entry name" value="Leu-rich_rpt_typical-subtyp"/>
</dbReference>
<dbReference type="FunFam" id="3.80.10.10:FF:000095">
    <property type="entry name" value="LRR receptor-like serine/threonine-protein kinase GSO1"/>
    <property type="match status" value="1"/>
</dbReference>
<proteinExistence type="inferred from homology"/>
<evidence type="ECO:0000256" key="7">
    <source>
        <dbReference type="ARBA" id="ARBA00022737"/>
    </source>
</evidence>
<dbReference type="Pfam" id="PF00560">
    <property type="entry name" value="LRR_1"/>
    <property type="match status" value="7"/>
</dbReference>
<evidence type="ECO:0000256" key="3">
    <source>
        <dbReference type="ARBA" id="ARBA00022475"/>
    </source>
</evidence>
<keyword evidence="4" id="KW-0433">Leucine-rich repeat</keyword>